<dbReference type="InterPro" id="IPR005543">
    <property type="entry name" value="PASTA_dom"/>
</dbReference>
<proteinExistence type="predicted"/>
<keyword evidence="1" id="KW-0472">Membrane</keyword>
<feature type="domain" description="PASTA" evidence="2">
    <location>
        <begin position="52"/>
        <end position="118"/>
    </location>
</feature>
<feature type="transmembrane region" description="Helical" evidence="1">
    <location>
        <begin position="23"/>
        <end position="48"/>
    </location>
</feature>
<accession>A0A365Y0S0</accession>
<comment type="caution">
    <text evidence="3">The sequence shown here is derived from an EMBL/GenBank/DDBJ whole genome shotgun (WGS) entry which is preliminary data.</text>
</comment>
<reference evidence="3 4" key="1">
    <citation type="submission" date="2018-05" db="EMBL/GenBank/DDBJ databases">
        <title>Chitinophaga sp. K3CV102501T nov., isolated from isolated from a monsoon evergreen broad-leaved forest soil.</title>
        <authorList>
            <person name="Lv Y."/>
        </authorList>
    </citation>
    <scope>NUCLEOTIDE SEQUENCE [LARGE SCALE GENOMIC DNA]</scope>
    <source>
        <strain evidence="3 4">GDMCC 1.1325</strain>
    </source>
</reference>
<evidence type="ECO:0000256" key="1">
    <source>
        <dbReference type="SAM" id="Phobius"/>
    </source>
</evidence>
<keyword evidence="1" id="KW-0812">Transmembrane</keyword>
<evidence type="ECO:0000313" key="3">
    <source>
        <dbReference type="EMBL" id="RBL91908.1"/>
    </source>
</evidence>
<dbReference type="AlphaFoldDB" id="A0A365Y0S0"/>
<dbReference type="Pfam" id="PF03793">
    <property type="entry name" value="PASTA"/>
    <property type="match status" value="3"/>
</dbReference>
<feature type="domain" description="PASTA" evidence="2">
    <location>
        <begin position="193"/>
        <end position="267"/>
    </location>
</feature>
<keyword evidence="1" id="KW-1133">Transmembrane helix</keyword>
<dbReference type="EMBL" id="QFFJ01000001">
    <property type="protein sequence ID" value="RBL91908.1"/>
    <property type="molecule type" value="Genomic_DNA"/>
</dbReference>
<dbReference type="PROSITE" id="PS51178">
    <property type="entry name" value="PASTA"/>
    <property type="match status" value="2"/>
</dbReference>
<sequence length="283" mass="31107">MHEKVILTKYFIIVFDFITKRSFAFNLLIVIAFFFVLALLFFSMLGIITKHGKHLTVPDVRGKNVKEAMAILENAGFEADVRDSIYIDSIPPLSVWVQTPEKGAEVKVGRTIYLTVNKVVAPMVKMPDLEGLTFRSAEMMLKSMRLNVGDTIYKPDFATNTVLQQLLNGKRIKPGTPIAEGSNITLIISSGTGSIENPVPNFVGLTFAEAKETLSASNLSTGTIIVDPNVTDTANAYIIKQVPARKNEIGDYNMVRAGESVDLWLSATKPAKDSVQPQPADQQ</sequence>
<dbReference type="Proteomes" id="UP000253410">
    <property type="component" value="Unassembled WGS sequence"/>
</dbReference>
<organism evidence="3 4">
    <name type="scientific">Chitinophaga flava</name>
    <dbReference type="NCBI Taxonomy" id="2259036"/>
    <lineage>
        <taxon>Bacteria</taxon>
        <taxon>Pseudomonadati</taxon>
        <taxon>Bacteroidota</taxon>
        <taxon>Chitinophagia</taxon>
        <taxon>Chitinophagales</taxon>
        <taxon>Chitinophagaceae</taxon>
        <taxon>Chitinophaga</taxon>
    </lineage>
</organism>
<dbReference type="Gene3D" id="3.30.10.20">
    <property type="match status" value="3"/>
</dbReference>
<gene>
    <name evidence="3" type="ORF">DF182_04720</name>
</gene>
<protein>
    <submittedName>
        <fullName evidence="3">Penicillin-binding protein</fullName>
    </submittedName>
</protein>
<dbReference type="SMART" id="SM00740">
    <property type="entry name" value="PASTA"/>
    <property type="match status" value="3"/>
</dbReference>
<evidence type="ECO:0000259" key="2">
    <source>
        <dbReference type="PROSITE" id="PS51178"/>
    </source>
</evidence>
<keyword evidence="4" id="KW-1185">Reference proteome</keyword>
<dbReference type="OrthoDB" id="9803895at2"/>
<evidence type="ECO:0000313" key="4">
    <source>
        <dbReference type="Proteomes" id="UP000253410"/>
    </source>
</evidence>
<name>A0A365Y0S0_9BACT</name>
<dbReference type="CDD" id="cd06577">
    <property type="entry name" value="PASTA_pknB"/>
    <property type="match status" value="3"/>
</dbReference>